<evidence type="ECO:0000313" key="18">
    <source>
        <dbReference type="EMBL" id="AKJ51697.1"/>
    </source>
</evidence>
<dbReference type="EMBL" id="KR699575">
    <property type="protein sequence ID" value="AKJ51697.1"/>
    <property type="molecule type" value="Genomic_DNA"/>
</dbReference>
<evidence type="ECO:0000313" key="6">
    <source>
        <dbReference type="EMBL" id="AKJ51649.1"/>
    </source>
</evidence>
<sequence>YSSSELHEHFLNGFLLESTLVWSEGRSEWQPLSSIPWLMSGISQLAVDYTMAPSKLEKLQNQVKEGGTELAGLENRYLSGEEVNYTTAVLTSAYDEFEKWQNEIKEAEAEAELLKTGSISSSHGEFGGDYHDSAFTP</sequence>
<evidence type="ECO:0000259" key="2">
    <source>
        <dbReference type="Pfam" id="PF14237"/>
    </source>
</evidence>
<dbReference type="EMBL" id="KR699579">
    <property type="protein sequence ID" value="AKJ51713.1"/>
    <property type="molecule type" value="Genomic_DNA"/>
</dbReference>
<evidence type="ECO:0000313" key="32">
    <source>
        <dbReference type="EMBL" id="AKJ51753.1"/>
    </source>
</evidence>
<evidence type="ECO:0000313" key="3">
    <source>
        <dbReference type="EMBL" id="AKJ51637.1"/>
    </source>
</evidence>
<dbReference type="EMBL" id="KR699601">
    <property type="protein sequence ID" value="AKJ51781.1"/>
    <property type="molecule type" value="Genomic_DNA"/>
</dbReference>
<evidence type="ECO:0000313" key="35">
    <source>
        <dbReference type="EMBL" id="AKJ51765.1"/>
    </source>
</evidence>
<evidence type="ECO:0000313" key="34">
    <source>
        <dbReference type="EMBL" id="AKJ51761.1"/>
    </source>
</evidence>
<dbReference type="EMBL" id="KR699581">
    <property type="protein sequence ID" value="AKJ51721.1"/>
    <property type="molecule type" value="Genomic_DNA"/>
</dbReference>
<dbReference type="EMBL" id="KR699577">
    <property type="protein sequence ID" value="AKJ51705.1"/>
    <property type="molecule type" value="Genomic_DNA"/>
</dbReference>
<evidence type="ECO:0000313" key="5">
    <source>
        <dbReference type="EMBL" id="AKJ51645.1"/>
    </source>
</evidence>
<dbReference type="EMBL" id="KR699600">
    <property type="protein sequence ID" value="AKJ51777.1"/>
    <property type="molecule type" value="Genomic_DNA"/>
</dbReference>
<dbReference type="EMBL" id="KR699588">
    <property type="protein sequence ID" value="AKJ51745.1"/>
    <property type="molecule type" value="Genomic_DNA"/>
</dbReference>
<dbReference type="EMBL" id="KR699604">
    <property type="protein sequence ID" value="AKJ51793.1"/>
    <property type="molecule type" value="Genomic_DNA"/>
</dbReference>
<dbReference type="EMBL" id="KR699602">
    <property type="protein sequence ID" value="AKJ51785.1"/>
    <property type="molecule type" value="Genomic_DNA"/>
</dbReference>
<dbReference type="EMBL" id="KR699573">
    <property type="protein sequence ID" value="AKJ51689.1"/>
    <property type="molecule type" value="Genomic_DNA"/>
</dbReference>
<dbReference type="EMBL" id="KR699566">
    <property type="protein sequence ID" value="AKJ51665.1"/>
    <property type="molecule type" value="Genomic_DNA"/>
</dbReference>
<evidence type="ECO:0000313" key="22">
    <source>
        <dbReference type="EMBL" id="AKJ51713.1"/>
    </source>
</evidence>
<dbReference type="EMBL" id="KR699564">
    <property type="protein sequence ID" value="AKJ51657.1"/>
    <property type="molecule type" value="Genomic_DNA"/>
</dbReference>
<name>A0A0G3DFN0_CARPA</name>
<evidence type="ECO:0000313" key="7">
    <source>
        <dbReference type="EMBL" id="AKJ51653.1"/>
    </source>
</evidence>
<evidence type="ECO:0000313" key="30">
    <source>
        <dbReference type="EMBL" id="AKJ51745.1"/>
    </source>
</evidence>
<dbReference type="EMBL" id="KR699587">
    <property type="protein sequence ID" value="AKJ51741.1"/>
    <property type="molecule type" value="Genomic_DNA"/>
</dbReference>
<dbReference type="EMBL" id="KR699582">
    <property type="protein sequence ID" value="AKJ51725.1"/>
    <property type="molecule type" value="Genomic_DNA"/>
</dbReference>
<evidence type="ECO:0000313" key="38">
    <source>
        <dbReference type="EMBL" id="AKJ51777.1"/>
    </source>
</evidence>
<dbReference type="EMBL" id="KR699576">
    <property type="protein sequence ID" value="AKJ51701.1"/>
    <property type="molecule type" value="Genomic_DNA"/>
</dbReference>
<evidence type="ECO:0000313" key="8">
    <source>
        <dbReference type="EMBL" id="AKJ51657.1"/>
    </source>
</evidence>
<evidence type="ECO:0000313" key="42">
    <source>
        <dbReference type="EMBL" id="AKJ51793.1"/>
    </source>
</evidence>
<dbReference type="EMBL" id="KR699603">
    <property type="protein sequence ID" value="AKJ51789.1"/>
    <property type="molecule type" value="Genomic_DNA"/>
</dbReference>
<dbReference type="EMBL" id="KR699593">
    <property type="protein sequence ID" value="AKJ51761.1"/>
    <property type="molecule type" value="Genomic_DNA"/>
</dbReference>
<evidence type="ECO:0000313" key="41">
    <source>
        <dbReference type="EMBL" id="AKJ51789.1"/>
    </source>
</evidence>
<evidence type="ECO:0000313" key="16">
    <source>
        <dbReference type="EMBL" id="AKJ51689.1"/>
    </source>
</evidence>
<dbReference type="EMBL" id="KR699558">
    <property type="protein sequence ID" value="AKJ51637.1"/>
    <property type="molecule type" value="Genomic_DNA"/>
</dbReference>
<dbReference type="EMBL" id="KR699565">
    <property type="protein sequence ID" value="AKJ51661.1"/>
    <property type="molecule type" value="Genomic_DNA"/>
</dbReference>
<evidence type="ECO:0000313" key="17">
    <source>
        <dbReference type="EMBL" id="AKJ51693.1"/>
    </source>
</evidence>
<dbReference type="EMBL" id="KR699578">
    <property type="protein sequence ID" value="AKJ51709.1"/>
    <property type="molecule type" value="Genomic_DNA"/>
</dbReference>
<gene>
    <name evidence="23" type="ORF">PXCpXYh10Y</name>
</gene>
<evidence type="ECO:0000313" key="20">
    <source>
        <dbReference type="EMBL" id="AKJ51705.1"/>
    </source>
</evidence>
<evidence type="ECO:0000313" key="31">
    <source>
        <dbReference type="EMBL" id="AKJ51749.1"/>
    </source>
</evidence>
<evidence type="ECO:0000313" key="9">
    <source>
        <dbReference type="EMBL" id="AKJ51661.1"/>
    </source>
</evidence>
<evidence type="ECO:0000313" key="28">
    <source>
        <dbReference type="EMBL" id="AKJ51737.1"/>
    </source>
</evidence>
<dbReference type="EMBL" id="KR699570">
    <property type="protein sequence ID" value="AKJ51677.1"/>
    <property type="molecule type" value="Genomic_DNA"/>
</dbReference>
<evidence type="ECO:0000313" key="19">
    <source>
        <dbReference type="EMBL" id="AKJ51701.1"/>
    </source>
</evidence>
<dbReference type="EMBL" id="KR699583">
    <property type="protein sequence ID" value="AKJ51729.1"/>
    <property type="molecule type" value="Genomic_DNA"/>
</dbReference>
<dbReference type="EMBL" id="KR699568">
    <property type="protein sequence ID" value="AKJ51669.1"/>
    <property type="molecule type" value="Genomic_DNA"/>
</dbReference>
<evidence type="ECO:0000313" key="29">
    <source>
        <dbReference type="EMBL" id="AKJ51741.1"/>
    </source>
</evidence>
<dbReference type="EMBL" id="KR699574">
    <property type="protein sequence ID" value="AKJ51693.1"/>
    <property type="molecule type" value="Genomic_DNA"/>
</dbReference>
<dbReference type="EMBL" id="KR699590">
    <property type="protein sequence ID" value="AKJ51753.1"/>
    <property type="molecule type" value="Genomic_DNA"/>
</dbReference>
<dbReference type="EMBL" id="KR699589">
    <property type="protein sequence ID" value="AKJ51749.1"/>
    <property type="molecule type" value="Genomic_DNA"/>
</dbReference>
<feature type="non-terminal residue" evidence="23">
    <location>
        <position position="137"/>
    </location>
</feature>
<evidence type="ECO:0000313" key="10">
    <source>
        <dbReference type="EMBL" id="AKJ51665.1"/>
    </source>
</evidence>
<dbReference type="EMBL" id="KR699562">
    <property type="protein sequence ID" value="AKJ51653.1"/>
    <property type="molecule type" value="Genomic_DNA"/>
</dbReference>
<evidence type="ECO:0000313" key="36">
    <source>
        <dbReference type="EMBL" id="AKJ51769.1"/>
    </source>
</evidence>
<accession>A0A0G3DFN0</accession>
<evidence type="ECO:0000313" key="33">
    <source>
        <dbReference type="EMBL" id="AKJ51757.1"/>
    </source>
</evidence>
<dbReference type="EMBL" id="KR699597">
    <property type="protein sequence ID" value="AKJ51769.1"/>
    <property type="molecule type" value="Genomic_DNA"/>
</dbReference>
<evidence type="ECO:0000313" key="25">
    <source>
        <dbReference type="EMBL" id="AKJ51725.1"/>
    </source>
</evidence>
<feature type="non-terminal residue" evidence="23">
    <location>
        <position position="1"/>
    </location>
</feature>
<feature type="domain" description="GYF" evidence="2">
    <location>
        <begin position="1"/>
        <end position="36"/>
    </location>
</feature>
<evidence type="ECO:0000313" key="4">
    <source>
        <dbReference type="EMBL" id="AKJ51641.1"/>
    </source>
</evidence>
<organism evidence="23">
    <name type="scientific">Carica papaya</name>
    <name type="common">Papaya</name>
    <dbReference type="NCBI Taxonomy" id="3649"/>
    <lineage>
        <taxon>Eukaryota</taxon>
        <taxon>Viridiplantae</taxon>
        <taxon>Streptophyta</taxon>
        <taxon>Embryophyta</taxon>
        <taxon>Tracheophyta</taxon>
        <taxon>Spermatophyta</taxon>
        <taxon>Magnoliopsida</taxon>
        <taxon>eudicotyledons</taxon>
        <taxon>Gunneridae</taxon>
        <taxon>Pentapetalae</taxon>
        <taxon>rosids</taxon>
        <taxon>malvids</taxon>
        <taxon>Brassicales</taxon>
        <taxon>Caricaceae</taxon>
        <taxon>Carica</taxon>
    </lineage>
</organism>
<dbReference type="EMBL" id="KR699572">
    <property type="protein sequence ID" value="AKJ51685.1"/>
    <property type="molecule type" value="Genomic_DNA"/>
</dbReference>
<proteinExistence type="predicted"/>
<dbReference type="EMBL" id="KR699560">
    <property type="protein sequence ID" value="AKJ51645.1"/>
    <property type="molecule type" value="Genomic_DNA"/>
</dbReference>
<dbReference type="EMBL" id="KR699585">
    <property type="protein sequence ID" value="AKJ51737.1"/>
    <property type="molecule type" value="Genomic_DNA"/>
</dbReference>
<evidence type="ECO:0000313" key="14">
    <source>
        <dbReference type="EMBL" id="AKJ51681.1"/>
    </source>
</evidence>
<evidence type="ECO:0000313" key="23">
    <source>
        <dbReference type="EMBL" id="AKJ51717.1"/>
    </source>
</evidence>
<protein>
    <submittedName>
        <fullName evidence="23">PXCpXYh10Y</fullName>
    </submittedName>
</protein>
<dbReference type="EMBL" id="KR699561">
    <property type="protein sequence ID" value="AKJ51649.1"/>
    <property type="molecule type" value="Genomic_DNA"/>
</dbReference>
<evidence type="ECO:0000313" key="12">
    <source>
        <dbReference type="EMBL" id="AKJ51673.1"/>
    </source>
</evidence>
<evidence type="ECO:0000313" key="26">
    <source>
        <dbReference type="EMBL" id="AKJ51729.1"/>
    </source>
</evidence>
<reference evidence="23" key="1">
    <citation type="journal article" date="2015" name="J. Mol. Evol.">
        <title>The Evolutionary Tempo of Sex Chromosome Degradation in Carica papaya.</title>
        <authorList>
            <person name="Wu M."/>
            <person name="Moore R.C."/>
        </authorList>
    </citation>
    <scope>NUCLEOTIDE SEQUENCE</scope>
    <source>
        <strain evidence="17">Cp114</strain>
        <strain evidence="18">Cp117</strain>
        <strain evidence="19">Cp119</strain>
        <strain evidence="20">Cp126</strain>
        <strain evidence="21">Cp127</strain>
        <strain evidence="22">Cp129</strain>
        <strain evidence="23">Cp130</strain>
        <strain evidence="24">Cp131</strain>
        <strain evidence="25">Cp139</strain>
        <strain evidence="26">Cp141</strain>
        <strain evidence="5">Cp15</strain>
        <strain evidence="27">Cp158</strain>
        <strain evidence="6">Cp16</strain>
        <strain evidence="28">Cp164</strain>
        <strain evidence="29">Cp190</strain>
        <strain evidence="30">Cp193</strain>
        <strain evidence="31">Cp205</strain>
        <strain evidence="32">Cp209</strain>
        <strain evidence="33">Cp216</strain>
        <strain evidence="34">Cp217</strain>
        <strain evidence="7">Cp23</strain>
        <strain evidence="35">Cp230</strain>
        <strain evidence="36">Cp233</strain>
        <strain evidence="37">Cp244</strain>
        <strain evidence="3">Cp4</strain>
        <strain evidence="8">Cp49</strain>
        <strain evidence="9">Cp51</strain>
        <strain evidence="10">Cp56</strain>
        <strain evidence="11">Cp60</strain>
        <strain evidence="12">Cp63</strain>
        <strain evidence="13">Cp68</strain>
        <strain evidence="14">Cp73</strain>
        <strain evidence="15">Cp88</strain>
        <strain evidence="4">Cp9</strain>
        <strain evidence="16">Cp99</strain>
        <strain evidence="38">H11-H</strain>
        <strain evidence="39">H164-H</strain>
        <strain evidence="42">H217-H</strain>
        <strain evidence="40">H918-H</strain>
        <strain evidence="41">SunUp-H</strain>
    </source>
</reference>
<dbReference type="EMBL" id="KR699592">
    <property type="protein sequence ID" value="AKJ51757.1"/>
    <property type="molecule type" value="Genomic_DNA"/>
</dbReference>
<dbReference type="EMBL" id="KR699596">
    <property type="protein sequence ID" value="AKJ51765.1"/>
    <property type="molecule type" value="Genomic_DNA"/>
</dbReference>
<dbReference type="InterPro" id="IPR025640">
    <property type="entry name" value="GYF_2"/>
</dbReference>
<dbReference type="EMBL" id="KR699584">
    <property type="protein sequence ID" value="AKJ51733.1"/>
    <property type="molecule type" value="Genomic_DNA"/>
</dbReference>
<dbReference type="EMBL" id="KR699580">
    <property type="protein sequence ID" value="AKJ51717.1"/>
    <property type="molecule type" value="Genomic_DNA"/>
</dbReference>
<dbReference type="EMBL" id="KR699569">
    <property type="protein sequence ID" value="AKJ51673.1"/>
    <property type="molecule type" value="Genomic_DNA"/>
</dbReference>
<feature type="coiled-coil region" evidence="1">
    <location>
        <begin position="56"/>
        <end position="117"/>
    </location>
</feature>
<evidence type="ECO:0000313" key="15">
    <source>
        <dbReference type="EMBL" id="AKJ51685.1"/>
    </source>
</evidence>
<evidence type="ECO:0000313" key="40">
    <source>
        <dbReference type="EMBL" id="AKJ51785.1"/>
    </source>
</evidence>
<dbReference type="EMBL" id="KR699571">
    <property type="protein sequence ID" value="AKJ51681.1"/>
    <property type="molecule type" value="Genomic_DNA"/>
</dbReference>
<evidence type="ECO:0000313" key="24">
    <source>
        <dbReference type="EMBL" id="AKJ51721.1"/>
    </source>
</evidence>
<dbReference type="EMBL" id="KR699559">
    <property type="protein sequence ID" value="AKJ51641.1"/>
    <property type="molecule type" value="Genomic_DNA"/>
</dbReference>
<evidence type="ECO:0000313" key="39">
    <source>
        <dbReference type="EMBL" id="AKJ51781.1"/>
    </source>
</evidence>
<evidence type="ECO:0000256" key="1">
    <source>
        <dbReference type="SAM" id="Coils"/>
    </source>
</evidence>
<evidence type="ECO:0000313" key="21">
    <source>
        <dbReference type="EMBL" id="AKJ51709.1"/>
    </source>
</evidence>
<dbReference type="Pfam" id="PF14237">
    <property type="entry name" value="GYF_2"/>
    <property type="match status" value="1"/>
</dbReference>
<dbReference type="EMBL" id="KR699599">
    <property type="protein sequence ID" value="AKJ51773.1"/>
    <property type="molecule type" value="Genomic_DNA"/>
</dbReference>
<evidence type="ECO:0000313" key="37">
    <source>
        <dbReference type="EMBL" id="AKJ51773.1"/>
    </source>
</evidence>
<evidence type="ECO:0000313" key="13">
    <source>
        <dbReference type="EMBL" id="AKJ51677.1"/>
    </source>
</evidence>
<evidence type="ECO:0000313" key="11">
    <source>
        <dbReference type="EMBL" id="AKJ51669.1"/>
    </source>
</evidence>
<keyword evidence="1" id="KW-0175">Coiled coil</keyword>
<evidence type="ECO:0000313" key="27">
    <source>
        <dbReference type="EMBL" id="AKJ51733.1"/>
    </source>
</evidence>
<dbReference type="AlphaFoldDB" id="A0A0G3DFN0"/>